<dbReference type="RefSeq" id="WP_265765265.1">
    <property type="nucleotide sequence ID" value="NZ_JAGGJA010000004.1"/>
</dbReference>
<proteinExistence type="predicted"/>
<organism evidence="1 2">
    <name type="scientific">Fodinibius salsisoli</name>
    <dbReference type="NCBI Taxonomy" id="2820877"/>
    <lineage>
        <taxon>Bacteria</taxon>
        <taxon>Pseudomonadati</taxon>
        <taxon>Balneolota</taxon>
        <taxon>Balneolia</taxon>
        <taxon>Balneolales</taxon>
        <taxon>Balneolaceae</taxon>
        <taxon>Fodinibius</taxon>
    </lineage>
</organism>
<comment type="caution">
    <text evidence="1">The sequence shown here is derived from an EMBL/GenBank/DDBJ whole genome shotgun (WGS) entry which is preliminary data.</text>
</comment>
<protein>
    <submittedName>
        <fullName evidence="1">Uncharacterized protein</fullName>
    </submittedName>
</protein>
<reference evidence="1 2" key="1">
    <citation type="submission" date="2021-03" db="EMBL/GenBank/DDBJ databases">
        <title>Aliifodinibius sp. nov., a new bacterium isolated from saline soil.</title>
        <authorList>
            <person name="Galisteo C."/>
            <person name="De La Haba R."/>
            <person name="Sanchez-Porro C."/>
            <person name="Ventosa A."/>
        </authorList>
    </citation>
    <scope>NUCLEOTIDE SEQUENCE [LARGE SCALE GENOMIC DNA]</scope>
    <source>
        <strain evidence="1 2">1BSP15-2V2</strain>
    </source>
</reference>
<dbReference type="Proteomes" id="UP001207918">
    <property type="component" value="Unassembled WGS sequence"/>
</dbReference>
<accession>A0ABT3PLA9</accession>
<dbReference type="EMBL" id="JAGGJA010000004">
    <property type="protein sequence ID" value="MCW9706543.1"/>
    <property type="molecule type" value="Genomic_DNA"/>
</dbReference>
<gene>
    <name evidence="1" type="ORF">J6I44_06735</name>
</gene>
<sequence length="73" mass="8208">MEQHLIEANNTMLLVGSIQEIRLREELLGTDGSLDIEKAGTVAISALDGYHKTEVLDKLDYVRVDPKDRRADQ</sequence>
<keyword evidence="2" id="KW-1185">Reference proteome</keyword>
<evidence type="ECO:0000313" key="2">
    <source>
        <dbReference type="Proteomes" id="UP001207918"/>
    </source>
</evidence>
<evidence type="ECO:0000313" key="1">
    <source>
        <dbReference type="EMBL" id="MCW9706543.1"/>
    </source>
</evidence>
<name>A0ABT3PLA9_9BACT</name>